<dbReference type="GO" id="GO:0008270">
    <property type="term" value="F:zinc ion binding"/>
    <property type="evidence" value="ECO:0007669"/>
    <property type="project" value="UniProtKB-KW"/>
</dbReference>
<dbReference type="Gene3D" id="3.30.1370.210">
    <property type="match status" value="1"/>
</dbReference>
<dbReference type="InParanoid" id="E0VQ03"/>
<keyword evidence="3 4" id="KW-0862">Zinc</keyword>
<proteinExistence type="predicted"/>
<name>E0VQ03_PEDHC</name>
<evidence type="ECO:0000259" key="5">
    <source>
        <dbReference type="PROSITE" id="PS50103"/>
    </source>
</evidence>
<evidence type="ECO:0000256" key="3">
    <source>
        <dbReference type="ARBA" id="ARBA00022833"/>
    </source>
</evidence>
<dbReference type="VEuPathDB" id="VectorBase:PHUM369760"/>
<dbReference type="OrthoDB" id="336321at2759"/>
<organism>
    <name type="scientific">Pediculus humanus subsp. corporis</name>
    <name type="common">Body louse</name>
    <dbReference type="NCBI Taxonomy" id="121224"/>
    <lineage>
        <taxon>Eukaryota</taxon>
        <taxon>Metazoa</taxon>
        <taxon>Ecdysozoa</taxon>
        <taxon>Arthropoda</taxon>
        <taxon>Hexapoda</taxon>
        <taxon>Insecta</taxon>
        <taxon>Pterygota</taxon>
        <taxon>Neoptera</taxon>
        <taxon>Paraneoptera</taxon>
        <taxon>Psocodea</taxon>
        <taxon>Troctomorpha</taxon>
        <taxon>Phthiraptera</taxon>
        <taxon>Anoplura</taxon>
        <taxon>Pediculidae</taxon>
        <taxon>Pediculus</taxon>
    </lineage>
</organism>
<evidence type="ECO:0000256" key="1">
    <source>
        <dbReference type="ARBA" id="ARBA00022723"/>
    </source>
</evidence>
<evidence type="ECO:0000256" key="2">
    <source>
        <dbReference type="ARBA" id="ARBA00022771"/>
    </source>
</evidence>
<dbReference type="InterPro" id="IPR036855">
    <property type="entry name" value="Znf_CCCH_sf"/>
</dbReference>
<feature type="zinc finger region" description="C3H1-type" evidence="4">
    <location>
        <begin position="10"/>
        <end position="36"/>
    </location>
</feature>
<evidence type="ECO:0000256" key="4">
    <source>
        <dbReference type="PROSITE-ProRule" id="PRU00723"/>
    </source>
</evidence>
<dbReference type="InterPro" id="IPR041367">
    <property type="entry name" value="Znf-CCCH_4"/>
</dbReference>
<accession>E0VQ03</accession>
<keyword evidence="1 4" id="KW-0479">Metal-binding</keyword>
<protein>
    <recommendedName>
        <fullName evidence="5">C3H1-type domain-containing protein</fullName>
    </recommendedName>
</protein>
<dbReference type="EMBL" id="DS235387">
    <property type="protein sequence ID" value="EEB15459.1"/>
    <property type="molecule type" value="Genomic_DNA"/>
</dbReference>
<keyword evidence="8" id="KW-1185">Reference proteome</keyword>
<dbReference type="EMBL" id="AAZO01004304">
    <property type="status" value="NOT_ANNOTATED_CDS"/>
    <property type="molecule type" value="Genomic_DNA"/>
</dbReference>
<evidence type="ECO:0000313" key="7">
    <source>
        <dbReference type="EnsemblMetazoa" id="PHUM369760-PA"/>
    </source>
</evidence>
<dbReference type="PROSITE" id="PS50103">
    <property type="entry name" value="ZF_C3H1"/>
    <property type="match status" value="1"/>
</dbReference>
<dbReference type="AlphaFoldDB" id="E0VQ03"/>
<dbReference type="HOGENOM" id="CLU_2963576_0_0_1"/>
<reference evidence="7" key="3">
    <citation type="submission" date="2020-05" db="UniProtKB">
        <authorList>
            <consortium name="EnsemblMetazoa"/>
        </authorList>
    </citation>
    <scope>IDENTIFICATION</scope>
    <source>
        <strain evidence="7">USDA</strain>
    </source>
</reference>
<evidence type="ECO:0000313" key="6">
    <source>
        <dbReference type="EMBL" id="EEB15459.1"/>
    </source>
</evidence>
<evidence type="ECO:0000313" key="8">
    <source>
        <dbReference type="Proteomes" id="UP000009046"/>
    </source>
</evidence>
<dbReference type="SUPFAM" id="SSF90229">
    <property type="entry name" value="CCCH zinc finger"/>
    <property type="match status" value="1"/>
</dbReference>
<feature type="domain" description="C3H1-type" evidence="5">
    <location>
        <begin position="10"/>
        <end position="36"/>
    </location>
</feature>
<dbReference type="CTD" id="8233577"/>
<dbReference type="RefSeq" id="XP_002428197.1">
    <property type="nucleotide sequence ID" value="XM_002428152.1"/>
</dbReference>
<dbReference type="KEGG" id="phu:Phum_PHUM369760"/>
<dbReference type="Proteomes" id="UP000009046">
    <property type="component" value="Unassembled WGS sequence"/>
</dbReference>
<dbReference type="InterPro" id="IPR000571">
    <property type="entry name" value="Znf_CCCH"/>
</dbReference>
<dbReference type="EnsemblMetazoa" id="PHUM369760-RA">
    <property type="protein sequence ID" value="PHUM369760-PA"/>
    <property type="gene ID" value="PHUM369760"/>
</dbReference>
<dbReference type="STRING" id="121224.E0VQ03"/>
<dbReference type="Pfam" id="PF18044">
    <property type="entry name" value="zf-CCCH_4"/>
    <property type="match status" value="1"/>
</dbReference>
<keyword evidence="2 4" id="KW-0863">Zinc-finger</keyword>
<gene>
    <name evidence="7" type="primary">8233577</name>
    <name evidence="6" type="ORF">Phum_PHUM369760</name>
</gene>
<reference evidence="6" key="2">
    <citation type="submission" date="2007-04" db="EMBL/GenBank/DDBJ databases">
        <title>The genome of the human body louse.</title>
        <authorList>
            <consortium name="The Human Body Louse Genome Consortium"/>
            <person name="Kirkness E."/>
            <person name="Walenz B."/>
            <person name="Hass B."/>
            <person name="Bruggner R."/>
            <person name="Strausberg R."/>
        </authorList>
    </citation>
    <scope>NUCLEOTIDE SEQUENCE</scope>
    <source>
        <strain evidence="6">USDA</strain>
    </source>
</reference>
<sequence length="59" mass="6878">MISTDVKIVNGKKICWNYRKNKCRFGHNCKYAHDSDLQIEKSNIVPNKNSVKEIVRAKN</sequence>
<reference evidence="6" key="1">
    <citation type="submission" date="2007-04" db="EMBL/GenBank/DDBJ databases">
        <title>Annotation of Pediculus humanus corporis strain USDA.</title>
        <authorList>
            <person name="Kirkness E."/>
            <person name="Hannick L."/>
            <person name="Hass B."/>
            <person name="Bruggner R."/>
            <person name="Lawson D."/>
            <person name="Bidwell S."/>
            <person name="Joardar V."/>
            <person name="Caler E."/>
            <person name="Walenz B."/>
            <person name="Inman J."/>
            <person name="Schobel S."/>
            <person name="Galinsky K."/>
            <person name="Amedeo P."/>
            <person name="Strausberg R."/>
        </authorList>
    </citation>
    <scope>NUCLEOTIDE SEQUENCE</scope>
    <source>
        <strain evidence="6">USDA</strain>
    </source>
</reference>
<dbReference type="GeneID" id="8233577"/>